<protein>
    <submittedName>
        <fullName evidence="2">Uncharacterized protein</fullName>
    </submittedName>
</protein>
<evidence type="ECO:0000313" key="3">
    <source>
        <dbReference type="Proteomes" id="UP000251960"/>
    </source>
</evidence>
<dbReference type="AlphaFoldDB" id="A0A3L6F7A6"/>
<dbReference type="EMBL" id="NCVQ01000005">
    <property type="protein sequence ID" value="PWZ29015.1"/>
    <property type="molecule type" value="Genomic_DNA"/>
</dbReference>
<proteinExistence type="predicted"/>
<feature type="region of interest" description="Disordered" evidence="1">
    <location>
        <begin position="75"/>
        <end position="121"/>
    </location>
</feature>
<name>A0A3L6F7A6_MAIZE</name>
<organism evidence="2 3">
    <name type="scientific">Zea mays</name>
    <name type="common">Maize</name>
    <dbReference type="NCBI Taxonomy" id="4577"/>
    <lineage>
        <taxon>Eukaryota</taxon>
        <taxon>Viridiplantae</taxon>
        <taxon>Streptophyta</taxon>
        <taxon>Embryophyta</taxon>
        <taxon>Tracheophyta</taxon>
        <taxon>Spermatophyta</taxon>
        <taxon>Magnoliopsida</taxon>
        <taxon>Liliopsida</taxon>
        <taxon>Poales</taxon>
        <taxon>Poaceae</taxon>
        <taxon>PACMAD clade</taxon>
        <taxon>Panicoideae</taxon>
        <taxon>Andropogonodae</taxon>
        <taxon>Andropogoneae</taxon>
        <taxon>Tripsacinae</taxon>
        <taxon>Zea</taxon>
    </lineage>
</organism>
<evidence type="ECO:0000313" key="2">
    <source>
        <dbReference type="EMBL" id="PWZ29015.1"/>
    </source>
</evidence>
<sequence>MTSCLEMSKINCPVRFSWEDLNLFLRKDAATELKRTPDQTPIHDVYTAYRSLQYWNSTISSMRVLRTKRKLTYGAEPDHRRKAQSVMKQSQSYRSPQGSYPMTCASRANCGDPSDNHQNIQSSNREGWRCLATTKCPNAGFIYQH</sequence>
<feature type="compositionally biased region" description="Polar residues" evidence="1">
    <location>
        <begin position="86"/>
        <end position="100"/>
    </location>
</feature>
<dbReference type="Proteomes" id="UP000251960">
    <property type="component" value="Chromosome 4"/>
</dbReference>
<accession>A0A3L6F7A6</accession>
<comment type="caution">
    <text evidence="2">The sequence shown here is derived from an EMBL/GenBank/DDBJ whole genome shotgun (WGS) entry which is preliminary data.</text>
</comment>
<evidence type="ECO:0000256" key="1">
    <source>
        <dbReference type="SAM" id="MobiDB-lite"/>
    </source>
</evidence>
<reference evidence="2 3" key="1">
    <citation type="journal article" date="2018" name="Nat. Genet.">
        <title>Extensive intraspecific gene order and gene structural variations between Mo17 and other maize genomes.</title>
        <authorList>
            <person name="Sun S."/>
            <person name="Zhou Y."/>
            <person name="Chen J."/>
            <person name="Shi J."/>
            <person name="Zhao H."/>
            <person name="Zhao H."/>
            <person name="Song W."/>
            <person name="Zhang M."/>
            <person name="Cui Y."/>
            <person name="Dong X."/>
            <person name="Liu H."/>
            <person name="Ma X."/>
            <person name="Jiao Y."/>
            <person name="Wang B."/>
            <person name="Wei X."/>
            <person name="Stein J.C."/>
            <person name="Glaubitz J.C."/>
            <person name="Lu F."/>
            <person name="Yu G."/>
            <person name="Liang C."/>
            <person name="Fengler K."/>
            <person name="Li B."/>
            <person name="Rafalski A."/>
            <person name="Schnable P.S."/>
            <person name="Ware D.H."/>
            <person name="Buckler E.S."/>
            <person name="Lai J."/>
        </authorList>
    </citation>
    <scope>NUCLEOTIDE SEQUENCE [LARGE SCALE GENOMIC DNA]</scope>
    <source>
        <strain evidence="3">cv. Missouri 17</strain>
        <tissue evidence="2">Seedling</tissue>
    </source>
</reference>
<gene>
    <name evidence="2" type="ORF">Zm00014a_006122</name>
</gene>